<dbReference type="Proteomes" id="UP000076154">
    <property type="component" value="Unassembled WGS sequence"/>
</dbReference>
<evidence type="ECO:0000313" key="2">
    <source>
        <dbReference type="Proteomes" id="UP000076154"/>
    </source>
</evidence>
<protein>
    <submittedName>
        <fullName evidence="1">Uncharacterized protein</fullName>
    </submittedName>
</protein>
<keyword evidence="2" id="KW-1185">Reference proteome</keyword>
<organism evidence="1 2">
    <name type="scientific">Hypsizygus marmoreus</name>
    <name type="common">White beech mushroom</name>
    <name type="synonym">Agaricus marmoreus</name>
    <dbReference type="NCBI Taxonomy" id="39966"/>
    <lineage>
        <taxon>Eukaryota</taxon>
        <taxon>Fungi</taxon>
        <taxon>Dikarya</taxon>
        <taxon>Basidiomycota</taxon>
        <taxon>Agaricomycotina</taxon>
        <taxon>Agaricomycetes</taxon>
        <taxon>Agaricomycetidae</taxon>
        <taxon>Agaricales</taxon>
        <taxon>Tricholomatineae</taxon>
        <taxon>Lyophyllaceae</taxon>
        <taxon>Hypsizygus</taxon>
    </lineage>
</organism>
<reference evidence="1" key="1">
    <citation type="submission" date="2018-04" db="EMBL/GenBank/DDBJ databases">
        <title>Whole genome sequencing of Hypsizygus marmoreus.</title>
        <authorList>
            <person name="Choi I.-G."/>
            <person name="Min B."/>
            <person name="Kim J.-G."/>
            <person name="Kim S."/>
            <person name="Oh Y.-L."/>
            <person name="Kong W.-S."/>
            <person name="Park H."/>
            <person name="Jeong J."/>
            <person name="Song E.-S."/>
        </authorList>
    </citation>
    <scope>NUCLEOTIDE SEQUENCE [LARGE SCALE GENOMIC DNA]</scope>
    <source>
        <strain evidence="1">51987-8</strain>
    </source>
</reference>
<dbReference type="AlphaFoldDB" id="A0A369JWB8"/>
<evidence type="ECO:0000313" key="1">
    <source>
        <dbReference type="EMBL" id="RDB24827.1"/>
    </source>
</evidence>
<accession>A0A369JWB8</accession>
<dbReference type="EMBL" id="LUEZ02000041">
    <property type="protein sequence ID" value="RDB24827.1"/>
    <property type="molecule type" value="Genomic_DNA"/>
</dbReference>
<proteinExistence type="predicted"/>
<dbReference type="InParanoid" id="A0A369JWB8"/>
<gene>
    <name evidence="1" type="ORF">Hypma_007363</name>
</gene>
<comment type="caution">
    <text evidence="1">The sequence shown here is derived from an EMBL/GenBank/DDBJ whole genome shotgun (WGS) entry which is preliminary data.</text>
</comment>
<sequence length="105" mass="12012">MPSTQIHDLPDELLLAYLTPAHHRLQKDYGSMEAGMSLTASSSGYIFFWRHLQIYLTSPRSPSDAIAAHYFVERFLSRSGFPLMRRIDFFSSQGFNEHSVLSPQC</sequence>
<name>A0A369JWB8_HYPMA</name>